<reference evidence="2 3" key="1">
    <citation type="journal article" date="2012" name="Science">
        <title>The Paleozoic origin of enzymatic lignin decomposition reconstructed from 31 fungal genomes.</title>
        <authorList>
            <person name="Floudas D."/>
            <person name="Binder M."/>
            <person name="Riley R."/>
            <person name="Barry K."/>
            <person name="Blanchette R.A."/>
            <person name="Henrissat B."/>
            <person name="Martinez A.T."/>
            <person name="Otillar R."/>
            <person name="Spatafora J.W."/>
            <person name="Yadav J.S."/>
            <person name="Aerts A."/>
            <person name="Benoit I."/>
            <person name="Boyd A."/>
            <person name="Carlson A."/>
            <person name="Copeland A."/>
            <person name="Coutinho P.M."/>
            <person name="de Vries R.P."/>
            <person name="Ferreira P."/>
            <person name="Findley K."/>
            <person name="Foster B."/>
            <person name="Gaskell J."/>
            <person name="Glotzer D."/>
            <person name="Gorecki P."/>
            <person name="Heitman J."/>
            <person name="Hesse C."/>
            <person name="Hori C."/>
            <person name="Igarashi K."/>
            <person name="Jurgens J.A."/>
            <person name="Kallen N."/>
            <person name="Kersten P."/>
            <person name="Kohler A."/>
            <person name="Kuees U."/>
            <person name="Kumar T.K.A."/>
            <person name="Kuo A."/>
            <person name="LaButti K."/>
            <person name="Larrondo L.F."/>
            <person name="Lindquist E."/>
            <person name="Ling A."/>
            <person name="Lombard V."/>
            <person name="Lucas S."/>
            <person name="Lundell T."/>
            <person name="Martin R."/>
            <person name="McLaughlin D.J."/>
            <person name="Morgenstern I."/>
            <person name="Morin E."/>
            <person name="Murat C."/>
            <person name="Nagy L.G."/>
            <person name="Nolan M."/>
            <person name="Ohm R.A."/>
            <person name="Patyshakuliyeva A."/>
            <person name="Rokas A."/>
            <person name="Ruiz-Duenas F.J."/>
            <person name="Sabat G."/>
            <person name="Salamov A."/>
            <person name="Samejima M."/>
            <person name="Schmutz J."/>
            <person name="Slot J.C."/>
            <person name="St John F."/>
            <person name="Stenlid J."/>
            <person name="Sun H."/>
            <person name="Sun S."/>
            <person name="Syed K."/>
            <person name="Tsang A."/>
            <person name="Wiebenga A."/>
            <person name="Young D."/>
            <person name="Pisabarro A."/>
            <person name="Eastwood D.C."/>
            <person name="Martin F."/>
            <person name="Cullen D."/>
            <person name="Grigoriev I.V."/>
            <person name="Hibbett D.S."/>
        </authorList>
    </citation>
    <scope>NUCLEOTIDE SEQUENCE [LARGE SCALE GENOMIC DNA]</scope>
    <source>
        <strain evidence="2 3">DJM-731 SS1</strain>
    </source>
</reference>
<dbReference type="AlphaFoldDB" id="M5FV99"/>
<feature type="compositionally biased region" description="Basic residues" evidence="1">
    <location>
        <begin position="183"/>
        <end position="196"/>
    </location>
</feature>
<dbReference type="HOGENOM" id="CLU_1288861_0_0_1"/>
<feature type="compositionally biased region" description="Polar residues" evidence="1">
    <location>
        <begin position="57"/>
        <end position="68"/>
    </location>
</feature>
<protein>
    <submittedName>
        <fullName evidence="2">Uncharacterized protein</fullName>
    </submittedName>
</protein>
<feature type="region of interest" description="Disordered" evidence="1">
    <location>
        <begin position="56"/>
        <end position="79"/>
    </location>
</feature>
<dbReference type="RefSeq" id="XP_040628603.1">
    <property type="nucleotide sequence ID" value="XM_040770152.1"/>
</dbReference>
<dbReference type="EMBL" id="JH795863">
    <property type="protein sequence ID" value="EJU01706.1"/>
    <property type="molecule type" value="Genomic_DNA"/>
</dbReference>
<evidence type="ECO:0000313" key="2">
    <source>
        <dbReference type="EMBL" id="EJU01706.1"/>
    </source>
</evidence>
<accession>M5FV99</accession>
<organism evidence="2 3">
    <name type="scientific">Dacryopinax primogenitus (strain DJM 731)</name>
    <name type="common">Brown rot fungus</name>
    <dbReference type="NCBI Taxonomy" id="1858805"/>
    <lineage>
        <taxon>Eukaryota</taxon>
        <taxon>Fungi</taxon>
        <taxon>Dikarya</taxon>
        <taxon>Basidiomycota</taxon>
        <taxon>Agaricomycotina</taxon>
        <taxon>Dacrymycetes</taxon>
        <taxon>Dacrymycetales</taxon>
        <taxon>Dacrymycetaceae</taxon>
        <taxon>Dacryopinax</taxon>
    </lineage>
</organism>
<gene>
    <name evidence="2" type="ORF">DACRYDRAFT_116194</name>
</gene>
<sequence length="214" mass="23843">MPTHPLIGHCKLRHCFMEQPAVDMLTSLSPFAHTTAAHELRLHHLPVIFIPVPSPRQPTSRLASQTSQRKQRIGGLPTPFTSTTSTTVVRLNLDTCHRRTARQSTRIQQSSEISWLPICFSSEQLVVGRAWHTIVQGYKSKTVAQLQDVSIDEAKGERHLTRLSKRLITSSSTPSTGSPSPARWRHRPPPGRRTRGRFATTFTYAGGASIGGRR</sequence>
<evidence type="ECO:0000256" key="1">
    <source>
        <dbReference type="SAM" id="MobiDB-lite"/>
    </source>
</evidence>
<dbReference type="GeneID" id="63685214"/>
<dbReference type="Proteomes" id="UP000030653">
    <property type="component" value="Unassembled WGS sequence"/>
</dbReference>
<feature type="region of interest" description="Disordered" evidence="1">
    <location>
        <begin position="166"/>
        <end position="197"/>
    </location>
</feature>
<name>M5FV99_DACPD</name>
<proteinExistence type="predicted"/>
<keyword evidence="3" id="KW-1185">Reference proteome</keyword>
<feature type="compositionally biased region" description="Low complexity" evidence="1">
    <location>
        <begin position="169"/>
        <end position="182"/>
    </location>
</feature>
<evidence type="ECO:0000313" key="3">
    <source>
        <dbReference type="Proteomes" id="UP000030653"/>
    </source>
</evidence>